<dbReference type="RefSeq" id="WP_376847198.1">
    <property type="nucleotide sequence ID" value="NZ_JBHSFW010000016.1"/>
</dbReference>
<gene>
    <name evidence="5" type="ORF">ACFO4N_15405</name>
</gene>
<evidence type="ECO:0000256" key="2">
    <source>
        <dbReference type="ARBA" id="ARBA00023125"/>
    </source>
</evidence>
<evidence type="ECO:0000313" key="6">
    <source>
        <dbReference type="Proteomes" id="UP001596022"/>
    </source>
</evidence>
<keyword evidence="3" id="KW-0804">Transcription</keyword>
<dbReference type="SUPFAM" id="SSF46785">
    <property type="entry name" value="Winged helix' DNA-binding domain"/>
    <property type="match status" value="1"/>
</dbReference>
<dbReference type="SMART" id="SM00345">
    <property type="entry name" value="HTH_GNTR"/>
    <property type="match status" value="1"/>
</dbReference>
<reference evidence="6" key="1">
    <citation type="journal article" date="2019" name="Int. J. Syst. Evol. Microbiol.">
        <title>The Global Catalogue of Microorganisms (GCM) 10K type strain sequencing project: providing services to taxonomists for standard genome sequencing and annotation.</title>
        <authorList>
            <consortium name="The Broad Institute Genomics Platform"/>
            <consortium name="The Broad Institute Genome Sequencing Center for Infectious Disease"/>
            <person name="Wu L."/>
            <person name="Ma J."/>
        </authorList>
    </citation>
    <scope>NUCLEOTIDE SEQUENCE [LARGE SCALE GENOMIC DNA]</scope>
    <source>
        <strain evidence="6">CGMCC 1.16306</strain>
    </source>
</reference>
<dbReference type="InterPro" id="IPR000524">
    <property type="entry name" value="Tscrpt_reg_HTH_GntR"/>
</dbReference>
<evidence type="ECO:0000259" key="4">
    <source>
        <dbReference type="PROSITE" id="PS50949"/>
    </source>
</evidence>
<dbReference type="InterPro" id="IPR036390">
    <property type="entry name" value="WH_DNA-bd_sf"/>
</dbReference>
<organism evidence="5 6">
    <name type="scientific">Camelliibacillus cellulosilyticus</name>
    <dbReference type="NCBI Taxonomy" id="2174486"/>
    <lineage>
        <taxon>Bacteria</taxon>
        <taxon>Bacillati</taxon>
        <taxon>Bacillota</taxon>
        <taxon>Bacilli</taxon>
        <taxon>Bacillales</taxon>
        <taxon>Sporolactobacillaceae</taxon>
        <taxon>Camelliibacillus</taxon>
    </lineage>
</organism>
<dbReference type="PANTHER" id="PTHR38445:SF7">
    <property type="entry name" value="GNTR-FAMILY TRANSCRIPTIONAL REGULATOR"/>
    <property type="match status" value="1"/>
</dbReference>
<name>A0ABV9GPC6_9BACL</name>
<dbReference type="CDD" id="cd07377">
    <property type="entry name" value="WHTH_GntR"/>
    <property type="match status" value="1"/>
</dbReference>
<dbReference type="InterPro" id="IPR036388">
    <property type="entry name" value="WH-like_DNA-bd_sf"/>
</dbReference>
<comment type="caution">
    <text evidence="5">The sequence shown here is derived from an EMBL/GenBank/DDBJ whole genome shotgun (WGS) entry which is preliminary data.</text>
</comment>
<dbReference type="Pfam" id="PF00392">
    <property type="entry name" value="GntR"/>
    <property type="match status" value="1"/>
</dbReference>
<evidence type="ECO:0000256" key="3">
    <source>
        <dbReference type="ARBA" id="ARBA00023163"/>
    </source>
</evidence>
<dbReference type="Gene3D" id="1.10.10.10">
    <property type="entry name" value="Winged helix-like DNA-binding domain superfamily/Winged helix DNA-binding domain"/>
    <property type="match status" value="1"/>
</dbReference>
<dbReference type="Proteomes" id="UP001596022">
    <property type="component" value="Unassembled WGS sequence"/>
</dbReference>
<proteinExistence type="predicted"/>
<protein>
    <submittedName>
        <fullName evidence="5">GntR family transcriptional regulator</fullName>
    </submittedName>
</protein>
<keyword evidence="6" id="KW-1185">Reference proteome</keyword>
<dbReference type="EMBL" id="JBHSFW010000016">
    <property type="protein sequence ID" value="MFC4620099.1"/>
    <property type="molecule type" value="Genomic_DNA"/>
</dbReference>
<accession>A0ABV9GPC6</accession>
<dbReference type="PROSITE" id="PS50949">
    <property type="entry name" value="HTH_GNTR"/>
    <property type="match status" value="1"/>
</dbReference>
<keyword evidence="2" id="KW-0238">DNA-binding</keyword>
<dbReference type="PANTHER" id="PTHR38445">
    <property type="entry name" value="HTH-TYPE TRANSCRIPTIONAL REPRESSOR YTRA"/>
    <property type="match status" value="1"/>
</dbReference>
<sequence>MLIHLSATNPKPMYEQVVEEIQRLIVSGEMAVGEMLPSIRELSKELKTSGITIRRAYQELERSGFIFTRAGKGSFVASLEQDLLREWKMEQVQSPLWDSIAQAKKLGMTANDLHQMIDQLWEKVDQGKGTTDNQGGPNDES</sequence>
<evidence type="ECO:0000313" key="5">
    <source>
        <dbReference type="EMBL" id="MFC4620099.1"/>
    </source>
</evidence>
<evidence type="ECO:0000256" key="1">
    <source>
        <dbReference type="ARBA" id="ARBA00023015"/>
    </source>
</evidence>
<feature type="domain" description="HTH gntR-type" evidence="4">
    <location>
        <begin position="11"/>
        <end position="79"/>
    </location>
</feature>
<keyword evidence="1" id="KW-0805">Transcription regulation</keyword>